<feature type="transmembrane region" description="Helical" evidence="1">
    <location>
        <begin position="127"/>
        <end position="145"/>
    </location>
</feature>
<protein>
    <submittedName>
        <fullName evidence="2">Uncharacterized protein</fullName>
    </submittedName>
</protein>
<accession>A0A1H8H6N1</accession>
<feature type="transmembrane region" description="Helical" evidence="1">
    <location>
        <begin position="248"/>
        <end position="274"/>
    </location>
</feature>
<keyword evidence="1" id="KW-1133">Transmembrane helix</keyword>
<keyword evidence="1" id="KW-0812">Transmembrane</keyword>
<evidence type="ECO:0000313" key="2">
    <source>
        <dbReference type="EMBL" id="SEN51417.1"/>
    </source>
</evidence>
<keyword evidence="1" id="KW-0472">Membrane</keyword>
<evidence type="ECO:0000256" key="1">
    <source>
        <dbReference type="SAM" id="Phobius"/>
    </source>
</evidence>
<feature type="transmembrane region" description="Helical" evidence="1">
    <location>
        <begin position="157"/>
        <end position="176"/>
    </location>
</feature>
<dbReference type="RefSeq" id="WP_091845529.1">
    <property type="nucleotide sequence ID" value="NZ_FOCM01000004.1"/>
</dbReference>
<dbReference type="EMBL" id="FOCM01000004">
    <property type="protein sequence ID" value="SEN51417.1"/>
    <property type="molecule type" value="Genomic_DNA"/>
</dbReference>
<keyword evidence="3" id="KW-1185">Reference proteome</keyword>
<dbReference type="AlphaFoldDB" id="A0A1H8H6N1"/>
<sequence>MTPATPASGRTARRTGLAALFLALALVSAGLSWGWRDSPVTARAQDYAQSVATGLAATYVTLRGLNAFLSTAQEVEVGGSLFVQGTVQPLKVLEPIDDTVEHIAGVVFAVMLATGVLAVALGPVGGVGLGMVALACAVAAVQAATRRGGAVPLPARGLLTYGLFLSLALPLTFVGADLMADAMTAGVWEDHQRIIAEITGGVADLADAEAATDPGFLESLTAPMTSIADYRDFAARIYDNADQLLGSYVMILAVFAFKIFVLPATLLGAMFLVARRAARGGV</sequence>
<gene>
    <name evidence="2" type="ORF">SAMN04488011_104322</name>
</gene>
<dbReference type="Proteomes" id="UP000199372">
    <property type="component" value="Unassembled WGS sequence"/>
</dbReference>
<organism evidence="2 3">
    <name type="scientific">Palleronia pelagia</name>
    <dbReference type="NCBI Taxonomy" id="387096"/>
    <lineage>
        <taxon>Bacteria</taxon>
        <taxon>Pseudomonadati</taxon>
        <taxon>Pseudomonadota</taxon>
        <taxon>Alphaproteobacteria</taxon>
        <taxon>Rhodobacterales</taxon>
        <taxon>Roseobacteraceae</taxon>
        <taxon>Palleronia</taxon>
    </lineage>
</organism>
<evidence type="ECO:0000313" key="3">
    <source>
        <dbReference type="Proteomes" id="UP000199372"/>
    </source>
</evidence>
<name>A0A1H8H6N1_9RHOB</name>
<feature type="transmembrane region" description="Helical" evidence="1">
    <location>
        <begin position="16"/>
        <end position="35"/>
    </location>
</feature>
<proteinExistence type="predicted"/>
<reference evidence="3" key="1">
    <citation type="submission" date="2016-10" db="EMBL/GenBank/DDBJ databases">
        <authorList>
            <person name="Varghese N."/>
            <person name="Submissions S."/>
        </authorList>
    </citation>
    <scope>NUCLEOTIDE SEQUENCE [LARGE SCALE GENOMIC DNA]</scope>
    <source>
        <strain evidence="3">DSM 26893</strain>
    </source>
</reference>
<dbReference type="OrthoDB" id="7841833at2"/>